<dbReference type="EMBL" id="CAJPIZ010006763">
    <property type="protein sequence ID" value="CAG2109793.1"/>
    <property type="molecule type" value="Genomic_DNA"/>
</dbReference>
<dbReference type="GO" id="GO:0071561">
    <property type="term" value="C:nucleus-vacuole junction"/>
    <property type="evidence" value="ECO:0007669"/>
    <property type="project" value="TreeGrafter"/>
</dbReference>
<name>A0A7R9Q205_9ACAR</name>
<dbReference type="InterPro" id="IPR016024">
    <property type="entry name" value="ARM-type_fold"/>
</dbReference>
<dbReference type="PANTHER" id="PTHR17583:SF0">
    <property type="entry name" value="PHOSPHOINOSITIDE 3-KINASE REGULATORY SUBUNIT 4"/>
    <property type="match status" value="1"/>
</dbReference>
<keyword evidence="3 9" id="KW-0853">WD repeat</keyword>
<dbReference type="GO" id="GO:0016236">
    <property type="term" value="P:macroautophagy"/>
    <property type="evidence" value="ECO:0007669"/>
    <property type="project" value="InterPro"/>
</dbReference>
<protein>
    <recommendedName>
        <fullName evidence="1">non-specific serine/threonine protein kinase</fullName>
        <ecNumber evidence="1">2.7.11.1</ecNumber>
    </recommendedName>
</protein>
<dbReference type="Gene3D" id="2.130.10.10">
    <property type="entry name" value="YVTN repeat-like/Quinoprotein amine dehydrogenase"/>
    <property type="match status" value="2"/>
</dbReference>
<dbReference type="GO" id="GO:0034272">
    <property type="term" value="C:phosphatidylinositol 3-kinase complex, class III, type II"/>
    <property type="evidence" value="ECO:0007669"/>
    <property type="project" value="TreeGrafter"/>
</dbReference>
<dbReference type="Pfam" id="PF00400">
    <property type="entry name" value="WD40"/>
    <property type="match status" value="2"/>
</dbReference>
<proteinExistence type="predicted"/>
<dbReference type="EC" id="2.7.11.1" evidence="1"/>
<evidence type="ECO:0000256" key="4">
    <source>
        <dbReference type="ARBA" id="ARBA00022679"/>
    </source>
</evidence>
<dbReference type="GO" id="GO:0006623">
    <property type="term" value="P:protein targeting to vacuole"/>
    <property type="evidence" value="ECO:0007669"/>
    <property type="project" value="TreeGrafter"/>
</dbReference>
<dbReference type="SMART" id="SM00320">
    <property type="entry name" value="WD40"/>
    <property type="match status" value="5"/>
</dbReference>
<keyword evidence="6" id="KW-0547">Nucleotide-binding</keyword>
<dbReference type="SUPFAM" id="SSF50978">
    <property type="entry name" value="WD40 repeat-like"/>
    <property type="match status" value="1"/>
</dbReference>
<dbReference type="InterPro" id="IPR011989">
    <property type="entry name" value="ARM-like"/>
</dbReference>
<feature type="repeat" description="WD" evidence="9">
    <location>
        <begin position="647"/>
        <end position="669"/>
    </location>
</feature>
<feature type="repeat" description="WD" evidence="9">
    <location>
        <begin position="384"/>
        <end position="416"/>
    </location>
</feature>
<dbReference type="PROSITE" id="PS50294">
    <property type="entry name" value="WD_REPEATS_REGION"/>
    <property type="match status" value="2"/>
</dbReference>
<dbReference type="InterPro" id="IPR001680">
    <property type="entry name" value="WD40_rpt"/>
</dbReference>
<feature type="non-terminal residue" evidence="11">
    <location>
        <position position="746"/>
    </location>
</feature>
<reference evidence="11" key="1">
    <citation type="submission" date="2020-11" db="EMBL/GenBank/DDBJ databases">
        <authorList>
            <person name="Tran Van P."/>
        </authorList>
    </citation>
    <scope>NUCLEOTIDE SEQUENCE</scope>
</reference>
<dbReference type="InterPro" id="IPR055231">
    <property type="entry name" value="2AA_helical"/>
</dbReference>
<evidence type="ECO:0000256" key="7">
    <source>
        <dbReference type="ARBA" id="ARBA00022777"/>
    </source>
</evidence>
<evidence type="ECO:0000256" key="9">
    <source>
        <dbReference type="PROSITE-ProRule" id="PRU00221"/>
    </source>
</evidence>
<evidence type="ECO:0000256" key="3">
    <source>
        <dbReference type="ARBA" id="ARBA00022574"/>
    </source>
</evidence>
<dbReference type="InterPro" id="IPR020472">
    <property type="entry name" value="WD40_PAC1"/>
</dbReference>
<feature type="domain" description="Phosphatase 2A Regulatory Subunit A helical" evidence="10">
    <location>
        <begin position="2"/>
        <end position="187"/>
    </location>
</feature>
<evidence type="ECO:0000256" key="6">
    <source>
        <dbReference type="ARBA" id="ARBA00022741"/>
    </source>
</evidence>
<dbReference type="GO" id="GO:0004674">
    <property type="term" value="F:protein serine/threonine kinase activity"/>
    <property type="evidence" value="ECO:0007669"/>
    <property type="project" value="UniProtKB-KW"/>
</dbReference>
<dbReference type="GO" id="GO:0005524">
    <property type="term" value="F:ATP binding"/>
    <property type="evidence" value="ECO:0007669"/>
    <property type="project" value="UniProtKB-KW"/>
</dbReference>
<evidence type="ECO:0000313" key="11">
    <source>
        <dbReference type="EMBL" id="CAD7629363.1"/>
    </source>
</evidence>
<keyword evidence="2" id="KW-0723">Serine/threonine-protein kinase</keyword>
<dbReference type="OrthoDB" id="242910at2759"/>
<dbReference type="AlphaFoldDB" id="A0A7R9Q205"/>
<organism evidence="11">
    <name type="scientific">Medioppia subpectinata</name>
    <dbReference type="NCBI Taxonomy" id="1979941"/>
    <lineage>
        <taxon>Eukaryota</taxon>
        <taxon>Metazoa</taxon>
        <taxon>Ecdysozoa</taxon>
        <taxon>Arthropoda</taxon>
        <taxon>Chelicerata</taxon>
        <taxon>Arachnida</taxon>
        <taxon>Acari</taxon>
        <taxon>Acariformes</taxon>
        <taxon>Sarcoptiformes</taxon>
        <taxon>Oribatida</taxon>
        <taxon>Brachypylina</taxon>
        <taxon>Oppioidea</taxon>
        <taxon>Oppiidae</taxon>
        <taxon>Medioppia</taxon>
    </lineage>
</organism>
<evidence type="ECO:0000256" key="1">
    <source>
        <dbReference type="ARBA" id="ARBA00012513"/>
    </source>
</evidence>
<feature type="repeat" description="WD" evidence="9">
    <location>
        <begin position="716"/>
        <end position="746"/>
    </location>
</feature>
<dbReference type="Pfam" id="PF22956">
    <property type="entry name" value="VPS15-like_hel"/>
    <property type="match status" value="1"/>
</dbReference>
<evidence type="ECO:0000313" key="12">
    <source>
        <dbReference type="Proteomes" id="UP000759131"/>
    </source>
</evidence>
<keyword evidence="12" id="KW-1185">Reference proteome</keyword>
<dbReference type="InterPro" id="IPR015943">
    <property type="entry name" value="WD40/YVTN_repeat-like_dom_sf"/>
</dbReference>
<keyword evidence="5" id="KW-0677">Repeat</keyword>
<dbReference type="InterPro" id="IPR036322">
    <property type="entry name" value="WD40_repeat_dom_sf"/>
</dbReference>
<dbReference type="GO" id="GO:0005770">
    <property type="term" value="C:late endosome"/>
    <property type="evidence" value="ECO:0007669"/>
    <property type="project" value="TreeGrafter"/>
</dbReference>
<dbReference type="SUPFAM" id="SSF48371">
    <property type="entry name" value="ARM repeat"/>
    <property type="match status" value="1"/>
</dbReference>
<dbReference type="InterPro" id="IPR045162">
    <property type="entry name" value="Vps15-like"/>
</dbReference>
<keyword evidence="8" id="KW-0067">ATP-binding</keyword>
<dbReference type="EMBL" id="OC861338">
    <property type="protein sequence ID" value="CAD7629363.1"/>
    <property type="molecule type" value="Genomic_DNA"/>
</dbReference>
<keyword evidence="7" id="KW-0418">Kinase</keyword>
<evidence type="ECO:0000256" key="5">
    <source>
        <dbReference type="ARBA" id="ARBA00022737"/>
    </source>
</evidence>
<dbReference type="PANTHER" id="PTHR17583">
    <property type="entry name" value="PHOSPHOINOSITIDE 3-KINASE REGULATORY SUBUNIT 4"/>
    <property type="match status" value="1"/>
</dbReference>
<sequence>SNNCVRRTLLLTPHSCANLCVFFGRQKTNEVILSHIITFLNDKNDFQLRASFFDNIIVIASYLGSQCSTILQPLLQQGLSDAEETIVYKTITSLASLIEQGLLKKSIIYELVREAFPLLAHPNQWINNALIALVLTLSSRLSLADINCKIKPLIDPNFQRNIHSFKNADLLKDSFHPSIPRSIHELILNSKLNIDKLFECLAQRKALRTIPRHHQSAIVFEDALYLRLTHEGMTDTIEDQLVALSDLIRKISKNKKNLVPKKLSGGIAISKRNTNRRFFSVTLRNAGNERPTHKKQTSTMNEEWLHMFGSNAKFVTSNDDDAENVIPVAHEAREYDQSHIQCPPCHQAVNDLIQHKRSHSNPLATIKWPKVTPFKPKGVLVAHLHEHESAVKQVLKVSDSSLFATCSTDGTVKVWDSAKIEGKNVVNRSRFNFISQSSLNPQAMGGMTYCKDCIIVFTDTNLVHILEIISSSLKMKLVTTFQVFPDIEGSIITDITSLNENTFAISLSDSSILAYDIRTLKTDQTKPIWKMNIEAHERLITSIDGNDYVLFCGTTRGLLITFDLRFLLRSNTSSYPTQNRIRKIRYTEDGLYSSAQGNCEVTLWDCESGSRVSTLWASTAPPLSLTQASPHSVLGMLVTNTGNESSIITGGTDQRIRYWDLAKPERSYIISDNAKSNNSVNYSSKFIEGIQVIQECQEGLQATPQAHSSWDQHVVSTSHRDCITDVARVNHLLVSASSDGVVKVWK</sequence>
<dbReference type="PRINTS" id="PR00320">
    <property type="entry name" value="GPROTEINBRPT"/>
</dbReference>
<dbReference type="Proteomes" id="UP000759131">
    <property type="component" value="Unassembled WGS sequence"/>
</dbReference>
<evidence type="ECO:0000259" key="10">
    <source>
        <dbReference type="Pfam" id="PF22956"/>
    </source>
</evidence>
<dbReference type="PROSITE" id="PS50082">
    <property type="entry name" value="WD_REPEATS_2"/>
    <property type="match status" value="3"/>
</dbReference>
<evidence type="ECO:0000256" key="8">
    <source>
        <dbReference type="ARBA" id="ARBA00022840"/>
    </source>
</evidence>
<dbReference type="GO" id="GO:0045324">
    <property type="term" value="P:late endosome to vacuole transport"/>
    <property type="evidence" value="ECO:0007669"/>
    <property type="project" value="InterPro"/>
</dbReference>
<accession>A0A7R9Q205</accession>
<keyword evidence="4" id="KW-0808">Transferase</keyword>
<dbReference type="GO" id="GO:0034271">
    <property type="term" value="C:phosphatidylinositol 3-kinase complex, class III, type I"/>
    <property type="evidence" value="ECO:0007669"/>
    <property type="project" value="TreeGrafter"/>
</dbReference>
<gene>
    <name evidence="11" type="ORF">OSB1V03_LOCUS9780</name>
</gene>
<evidence type="ECO:0000256" key="2">
    <source>
        <dbReference type="ARBA" id="ARBA00022527"/>
    </source>
</evidence>
<dbReference type="Gene3D" id="1.25.10.10">
    <property type="entry name" value="Leucine-rich Repeat Variant"/>
    <property type="match status" value="1"/>
</dbReference>